<dbReference type="GO" id="GO:0071949">
    <property type="term" value="F:FAD binding"/>
    <property type="evidence" value="ECO:0007669"/>
    <property type="project" value="InterPro"/>
</dbReference>
<evidence type="ECO:0000313" key="5">
    <source>
        <dbReference type="Proteomes" id="UP000298781"/>
    </source>
</evidence>
<keyword evidence="2" id="KW-0274">FAD</keyword>
<reference evidence="4 5" key="1">
    <citation type="submission" date="2019-04" db="EMBL/GenBank/DDBJ databases">
        <title>Phreatobacter aquaticus sp. nov.</title>
        <authorList>
            <person name="Choi A."/>
        </authorList>
    </citation>
    <scope>NUCLEOTIDE SEQUENCE [LARGE SCALE GENOMIC DNA]</scope>
    <source>
        <strain evidence="4 5">KCTC 52518</strain>
    </source>
</reference>
<dbReference type="InterPro" id="IPR016171">
    <property type="entry name" value="Vanillyl_alc_oxidase_C-sub2"/>
</dbReference>
<dbReference type="RefSeq" id="WP_136961124.1">
    <property type="nucleotide sequence ID" value="NZ_CP039690.1"/>
</dbReference>
<dbReference type="InterPro" id="IPR016164">
    <property type="entry name" value="FAD-linked_Oxase-like_C"/>
</dbReference>
<protein>
    <submittedName>
        <fullName evidence="4">FAD-binding protein</fullName>
    </submittedName>
</protein>
<dbReference type="GO" id="GO:0003824">
    <property type="term" value="F:catalytic activity"/>
    <property type="evidence" value="ECO:0007669"/>
    <property type="project" value="InterPro"/>
</dbReference>
<dbReference type="InterPro" id="IPR016169">
    <property type="entry name" value="FAD-bd_PCMH_sub2"/>
</dbReference>
<dbReference type="PROSITE" id="PS51387">
    <property type="entry name" value="FAD_PCMH"/>
    <property type="match status" value="1"/>
</dbReference>
<dbReference type="OrthoDB" id="9811557at2"/>
<dbReference type="InterPro" id="IPR036318">
    <property type="entry name" value="FAD-bd_PCMH-like_sf"/>
</dbReference>
<organism evidence="4 5">
    <name type="scientific">Phreatobacter stygius</name>
    <dbReference type="NCBI Taxonomy" id="1940610"/>
    <lineage>
        <taxon>Bacteria</taxon>
        <taxon>Pseudomonadati</taxon>
        <taxon>Pseudomonadota</taxon>
        <taxon>Alphaproteobacteria</taxon>
        <taxon>Hyphomicrobiales</taxon>
        <taxon>Phreatobacteraceae</taxon>
        <taxon>Phreatobacter</taxon>
    </lineage>
</organism>
<keyword evidence="5" id="KW-1185">Reference proteome</keyword>
<evidence type="ECO:0000256" key="1">
    <source>
        <dbReference type="ARBA" id="ARBA00022630"/>
    </source>
</evidence>
<evidence type="ECO:0000256" key="2">
    <source>
        <dbReference type="ARBA" id="ARBA00022827"/>
    </source>
</evidence>
<feature type="domain" description="FAD-binding PCMH-type" evidence="3">
    <location>
        <begin position="1"/>
        <end position="181"/>
    </location>
</feature>
<accession>A0A4D7B5I9</accession>
<gene>
    <name evidence="4" type="ORF">E8M01_16560</name>
</gene>
<dbReference type="AlphaFoldDB" id="A0A4D7B5I9"/>
<dbReference type="PANTHER" id="PTHR11748:SF103">
    <property type="entry name" value="GLYCOLATE OXIDASE SUBUNIT GLCE"/>
    <property type="match status" value="1"/>
</dbReference>
<sequence>MTLHRPTTSAELAAIVAEARAARTPLAIGGGLTRSGLGRPVQAAAEISTRGLTGITLYEPAELVIAARAGTPLREVTEALAAKGQRLPFEPMDHRRLYGTTGEPTVGGVAAGNVSGPARINLGAARDSMIGLKFVNGRGEDIKSGGRVMKNVTGLDLVKALAGSHGTLGIFHEICFKVLPVAESEATLQLGGLTDIQAIEALSTALGSPFEPTGAAHLPAGGGEAARTLLRIEGFAPSIAYRSGELAKLLKRFGMLETIAQDQAAALWRDIRDAALYAGSGTAVWRISVAPSKAAALGAKLAGRGARLFYDWGGGLIWAAVEPAGDAEASFVHAQAKAAGGHATLVRAPDAVRLAVDVFDPPAPPLMAMQKKLKASLDPDGILNPGRMYAGV</sequence>
<dbReference type="InterPro" id="IPR006094">
    <property type="entry name" value="Oxid_FAD_bind_N"/>
</dbReference>
<dbReference type="Gene3D" id="3.30.465.10">
    <property type="match status" value="1"/>
</dbReference>
<dbReference type="Gene3D" id="1.10.45.10">
    <property type="entry name" value="Vanillyl-alcohol Oxidase, Chain A, domain 4"/>
    <property type="match status" value="1"/>
</dbReference>
<evidence type="ECO:0000259" key="3">
    <source>
        <dbReference type="PROSITE" id="PS51387"/>
    </source>
</evidence>
<dbReference type="KEGG" id="pstg:E8M01_16560"/>
<name>A0A4D7B5I9_9HYPH</name>
<dbReference type="SUPFAM" id="SSF56176">
    <property type="entry name" value="FAD-binding/transporter-associated domain-like"/>
    <property type="match status" value="1"/>
</dbReference>
<keyword evidence="1" id="KW-0285">Flavoprotein</keyword>
<dbReference type="EMBL" id="CP039690">
    <property type="protein sequence ID" value="QCI65678.1"/>
    <property type="molecule type" value="Genomic_DNA"/>
</dbReference>
<dbReference type="SUPFAM" id="SSF55103">
    <property type="entry name" value="FAD-linked oxidases, C-terminal domain"/>
    <property type="match status" value="1"/>
</dbReference>
<dbReference type="InterPro" id="IPR016166">
    <property type="entry name" value="FAD-bd_PCMH"/>
</dbReference>
<proteinExistence type="predicted"/>
<dbReference type="Proteomes" id="UP000298781">
    <property type="component" value="Chromosome"/>
</dbReference>
<dbReference type="PANTHER" id="PTHR11748">
    <property type="entry name" value="D-LACTATE DEHYDROGENASE"/>
    <property type="match status" value="1"/>
</dbReference>
<evidence type="ECO:0000313" key="4">
    <source>
        <dbReference type="EMBL" id="QCI65678.1"/>
    </source>
</evidence>
<dbReference type="Pfam" id="PF01565">
    <property type="entry name" value="FAD_binding_4"/>
    <property type="match status" value="1"/>
</dbReference>